<dbReference type="SMART" id="SM00595">
    <property type="entry name" value="MADF"/>
    <property type="match status" value="1"/>
</dbReference>
<reference evidence="3 4" key="1">
    <citation type="submission" date="2023-11" db="EMBL/GenBank/DDBJ databases">
        <authorList>
            <person name="Hedman E."/>
            <person name="Englund M."/>
            <person name="Stromberg M."/>
            <person name="Nyberg Akerstrom W."/>
            <person name="Nylinder S."/>
            <person name="Jareborg N."/>
            <person name="Kallberg Y."/>
            <person name="Kronander E."/>
        </authorList>
    </citation>
    <scope>NUCLEOTIDE SEQUENCE [LARGE SCALE GENOMIC DNA]</scope>
</reference>
<evidence type="ECO:0000259" key="2">
    <source>
        <dbReference type="PROSITE" id="PS51029"/>
    </source>
</evidence>
<organism evidence="3 4">
    <name type="scientific">Parnassius mnemosyne</name>
    <name type="common">clouded apollo</name>
    <dbReference type="NCBI Taxonomy" id="213953"/>
    <lineage>
        <taxon>Eukaryota</taxon>
        <taxon>Metazoa</taxon>
        <taxon>Ecdysozoa</taxon>
        <taxon>Arthropoda</taxon>
        <taxon>Hexapoda</taxon>
        <taxon>Insecta</taxon>
        <taxon>Pterygota</taxon>
        <taxon>Neoptera</taxon>
        <taxon>Endopterygota</taxon>
        <taxon>Lepidoptera</taxon>
        <taxon>Glossata</taxon>
        <taxon>Ditrysia</taxon>
        <taxon>Papilionoidea</taxon>
        <taxon>Papilionidae</taxon>
        <taxon>Parnassiinae</taxon>
        <taxon>Parnassini</taxon>
        <taxon>Parnassius</taxon>
        <taxon>Driopa</taxon>
    </lineage>
</organism>
<gene>
    <name evidence="3" type="ORF">PARMNEM_LOCUS11289</name>
</gene>
<evidence type="ECO:0000313" key="3">
    <source>
        <dbReference type="EMBL" id="CAK1590997.1"/>
    </source>
</evidence>
<dbReference type="AlphaFoldDB" id="A0AAV1L9J2"/>
<dbReference type="InterPro" id="IPR006578">
    <property type="entry name" value="MADF-dom"/>
</dbReference>
<feature type="region of interest" description="Disordered" evidence="1">
    <location>
        <begin position="141"/>
        <end position="164"/>
    </location>
</feature>
<keyword evidence="4" id="KW-1185">Reference proteome</keyword>
<name>A0AAV1L9J2_9NEOP</name>
<feature type="compositionally biased region" description="Low complexity" evidence="1">
    <location>
        <begin position="141"/>
        <end position="154"/>
    </location>
</feature>
<accession>A0AAV1L9J2</accession>
<dbReference type="InterPro" id="IPR039353">
    <property type="entry name" value="TF_Adf1"/>
</dbReference>
<comment type="caution">
    <text evidence="3">The sequence shown here is derived from an EMBL/GenBank/DDBJ whole genome shotgun (WGS) entry which is preliminary data.</text>
</comment>
<proteinExistence type="predicted"/>
<dbReference type="PROSITE" id="PS51029">
    <property type="entry name" value="MADF"/>
    <property type="match status" value="1"/>
</dbReference>
<dbReference type="Proteomes" id="UP001314205">
    <property type="component" value="Unassembled WGS sequence"/>
</dbReference>
<feature type="domain" description="MADF" evidence="2">
    <location>
        <begin position="8"/>
        <end position="97"/>
    </location>
</feature>
<evidence type="ECO:0000256" key="1">
    <source>
        <dbReference type="SAM" id="MobiDB-lite"/>
    </source>
</evidence>
<dbReference type="EMBL" id="CAVLGL010000086">
    <property type="protein sequence ID" value="CAK1590997.1"/>
    <property type="molecule type" value="Genomic_DNA"/>
</dbReference>
<dbReference type="Pfam" id="PF10545">
    <property type="entry name" value="MADF_DNA_bdg"/>
    <property type="match status" value="1"/>
</dbReference>
<dbReference type="PANTHER" id="PTHR12243:SF67">
    <property type="entry name" value="COREPRESSOR OF PANGOLIN, ISOFORM A-RELATED"/>
    <property type="match status" value="1"/>
</dbReference>
<dbReference type="PANTHER" id="PTHR12243">
    <property type="entry name" value="MADF DOMAIN TRANSCRIPTION FACTOR"/>
    <property type="match status" value="1"/>
</dbReference>
<evidence type="ECO:0000313" key="4">
    <source>
        <dbReference type="Proteomes" id="UP001314205"/>
    </source>
</evidence>
<protein>
    <recommendedName>
        <fullName evidence="2">MADF domain-containing protein</fullName>
    </recommendedName>
</protein>
<sequence>MDAENTELFLHSIRDYPVLYAIGHADYKNTYKKEVAWRKLQEKTRIDVKTMKNKWRNLRDTYKKYKQGQQTSSGQAAKKLANWQWAEQMSFIDSSTNLRQTESTLDTSIISIENDYENSTEAEQISNNEQNELVVQELETARSTAETTAETATEVSRRRRRRVSNDDPAEKIINYLKTRKSCTTDRNATENLVKIPCDRMDMDFLGYAHTVKKFSLRKQAIIKLQITQIITEAQLEELNNSRPNSNFSNASSSSTPNFYYVDNDWNISRSTPSEELQTHSIPDTQNVSTAQIHIPNTQTHSIPDTQNVSTAQIHIPNTQTHSIPDTQNVSTAQIHIPNTQTHSIPDTQNVLTPTLIHIPSGRRITHTQVSRQQKNENTTRHQKNIHEFLCNWNEP</sequence>